<dbReference type="PANTHER" id="PTHR23407:SF1">
    <property type="entry name" value="5-FORMYLTETRAHYDROFOLATE CYCLO-LIGASE"/>
    <property type="match status" value="1"/>
</dbReference>
<evidence type="ECO:0000256" key="1">
    <source>
        <dbReference type="ARBA" id="ARBA00010638"/>
    </source>
</evidence>
<keyword evidence="7" id="KW-0479">Metal-binding</keyword>
<feature type="binding site" evidence="6">
    <location>
        <position position="78"/>
    </location>
    <ligand>
        <name>substrate</name>
    </ligand>
</feature>
<feature type="binding site" evidence="6">
    <location>
        <begin position="32"/>
        <end position="36"/>
    </location>
    <ligand>
        <name>ATP</name>
        <dbReference type="ChEBI" id="CHEBI:30616"/>
    </ligand>
</feature>
<evidence type="ECO:0000313" key="9">
    <source>
        <dbReference type="Proteomes" id="UP001146793"/>
    </source>
</evidence>
<evidence type="ECO:0000313" key="8">
    <source>
        <dbReference type="EMBL" id="KAJ3428719.1"/>
    </source>
</evidence>
<evidence type="ECO:0000256" key="2">
    <source>
        <dbReference type="ARBA" id="ARBA00022741"/>
    </source>
</evidence>
<gene>
    <name evidence="8" type="ORF">M0812_24051</name>
</gene>
<proteinExistence type="inferred from homology"/>
<feature type="binding site" evidence="6">
    <location>
        <position position="85"/>
    </location>
    <ligand>
        <name>substrate</name>
    </ligand>
</feature>
<dbReference type="GO" id="GO:0035999">
    <property type="term" value="P:tetrahydrofolate interconversion"/>
    <property type="evidence" value="ECO:0007669"/>
    <property type="project" value="TreeGrafter"/>
</dbReference>
<evidence type="ECO:0000256" key="4">
    <source>
        <dbReference type="ARBA" id="ARBA00036539"/>
    </source>
</evidence>
<dbReference type="EC" id="6.3.3.2" evidence="5 7"/>
<sequence>MLVNFYKAQKPYLPKIRQYLSRIKPLTITQQKKDLRQVIKKRLLLLSDEYIRKESILIQKRLMETKEYQDSKNISLYLHSVPMKEVHTDLIVQDILHSQKNNKKMFVPRTVNFKNGIMTMLRVYDQEDLNTLGNSSYKTLEPGPFYKKYIKREENSINDLDLIIVPLLACDPSCNRLGRGKGFYDKYLSKYSKKKMVSFVGLTLVNQIFEHIPTLTNDFKLSFLVTPHKIYKK</sequence>
<organism evidence="8 9">
    <name type="scientific">Anaeramoeba flamelloides</name>
    <dbReference type="NCBI Taxonomy" id="1746091"/>
    <lineage>
        <taxon>Eukaryota</taxon>
        <taxon>Metamonada</taxon>
        <taxon>Anaeramoebidae</taxon>
        <taxon>Anaeramoeba</taxon>
    </lineage>
</organism>
<comment type="caution">
    <text evidence="8">The sequence shown here is derived from an EMBL/GenBank/DDBJ whole genome shotgun (WGS) entry which is preliminary data.</text>
</comment>
<dbReference type="Pfam" id="PF01812">
    <property type="entry name" value="5-FTHF_cyc-lig"/>
    <property type="match status" value="1"/>
</dbReference>
<dbReference type="PIRSF" id="PIRSF006806">
    <property type="entry name" value="FTHF_cligase"/>
    <property type="match status" value="1"/>
</dbReference>
<keyword evidence="3 6" id="KW-0067">ATP-binding</keyword>
<dbReference type="InterPro" id="IPR037171">
    <property type="entry name" value="NagB/RpiA_transferase-like"/>
</dbReference>
<dbReference type="GO" id="GO:0030272">
    <property type="term" value="F:5-formyltetrahydrofolate cyclo-ligase activity"/>
    <property type="evidence" value="ECO:0007669"/>
    <property type="project" value="UniProtKB-EC"/>
</dbReference>
<keyword evidence="2 6" id="KW-0547">Nucleotide-binding</keyword>
<dbReference type="Gene3D" id="3.40.50.10420">
    <property type="entry name" value="NagB/RpiA/CoA transferase-like"/>
    <property type="match status" value="1"/>
</dbReference>
<reference evidence="8" key="1">
    <citation type="submission" date="2022-08" db="EMBL/GenBank/DDBJ databases">
        <title>Novel sulphate-reducing endosymbionts in the free-living metamonad Anaeramoeba.</title>
        <authorList>
            <person name="Jerlstrom-Hultqvist J."/>
            <person name="Cepicka I."/>
            <person name="Gallot-Lavallee L."/>
            <person name="Salas-Leiva D."/>
            <person name="Curtis B.A."/>
            <person name="Zahonova K."/>
            <person name="Pipaliya S."/>
            <person name="Dacks J."/>
            <person name="Roger A.J."/>
        </authorList>
    </citation>
    <scope>NUCLEOTIDE SEQUENCE</scope>
    <source>
        <strain evidence="8">Busselton2</strain>
    </source>
</reference>
<evidence type="ECO:0000256" key="7">
    <source>
        <dbReference type="RuleBase" id="RU361279"/>
    </source>
</evidence>
<dbReference type="GO" id="GO:0005524">
    <property type="term" value="F:ATP binding"/>
    <property type="evidence" value="ECO:0007669"/>
    <property type="project" value="UniProtKB-KW"/>
</dbReference>
<keyword evidence="7" id="KW-0460">Magnesium</keyword>
<dbReference type="AlphaFoldDB" id="A0AAV7YJ55"/>
<dbReference type="InterPro" id="IPR002698">
    <property type="entry name" value="FTHF_cligase"/>
</dbReference>
<dbReference type="GO" id="GO:0046872">
    <property type="term" value="F:metal ion binding"/>
    <property type="evidence" value="ECO:0007669"/>
    <property type="project" value="UniProtKB-KW"/>
</dbReference>
<dbReference type="GO" id="GO:0009396">
    <property type="term" value="P:folic acid-containing compound biosynthetic process"/>
    <property type="evidence" value="ECO:0007669"/>
    <property type="project" value="TreeGrafter"/>
</dbReference>
<evidence type="ECO:0000256" key="3">
    <source>
        <dbReference type="ARBA" id="ARBA00022840"/>
    </source>
</evidence>
<protein>
    <recommendedName>
        <fullName evidence="5 7">5-formyltetrahydrofolate cyclo-ligase</fullName>
        <ecNumber evidence="5 7">6.3.3.2</ecNumber>
    </recommendedName>
</protein>
<dbReference type="PANTHER" id="PTHR23407">
    <property type="entry name" value="ATPASE INHIBITOR/5-FORMYLTETRAHYDROFOLATE CYCLO-LIGASE"/>
    <property type="match status" value="1"/>
</dbReference>
<comment type="cofactor">
    <cofactor evidence="7">
        <name>Mg(2+)</name>
        <dbReference type="ChEBI" id="CHEBI:18420"/>
    </cofactor>
</comment>
<comment type="catalytic activity">
    <reaction evidence="4 7">
        <text>(6S)-5-formyl-5,6,7,8-tetrahydrofolate + ATP = (6R)-5,10-methenyltetrahydrofolate + ADP + phosphate</text>
        <dbReference type="Rhea" id="RHEA:10488"/>
        <dbReference type="ChEBI" id="CHEBI:30616"/>
        <dbReference type="ChEBI" id="CHEBI:43474"/>
        <dbReference type="ChEBI" id="CHEBI:57455"/>
        <dbReference type="ChEBI" id="CHEBI:57457"/>
        <dbReference type="ChEBI" id="CHEBI:456216"/>
        <dbReference type="EC" id="6.3.3.2"/>
    </reaction>
</comment>
<dbReference type="InterPro" id="IPR024185">
    <property type="entry name" value="FTHF_cligase-like_sf"/>
</dbReference>
<evidence type="ECO:0000256" key="6">
    <source>
        <dbReference type="PIRSR" id="PIRSR006806-1"/>
    </source>
</evidence>
<name>A0AAV7YJ55_9EUKA</name>
<dbReference type="EMBL" id="JANTQA010000057">
    <property type="protein sequence ID" value="KAJ3428719.1"/>
    <property type="molecule type" value="Genomic_DNA"/>
</dbReference>
<accession>A0AAV7YJ55</accession>
<comment type="similarity">
    <text evidence="1 7">Belongs to the 5-formyltetrahydrofolate cyclo-ligase family.</text>
</comment>
<dbReference type="NCBIfam" id="TIGR02727">
    <property type="entry name" value="MTHFS_bact"/>
    <property type="match status" value="1"/>
</dbReference>
<feature type="binding site" evidence="6">
    <location>
        <begin position="176"/>
        <end position="184"/>
    </location>
    <ligand>
        <name>ATP</name>
        <dbReference type="ChEBI" id="CHEBI:30616"/>
    </ligand>
</feature>
<dbReference type="SUPFAM" id="SSF100950">
    <property type="entry name" value="NagB/RpiA/CoA transferase-like"/>
    <property type="match status" value="1"/>
</dbReference>
<evidence type="ECO:0000256" key="5">
    <source>
        <dbReference type="ARBA" id="ARBA00038966"/>
    </source>
</evidence>
<dbReference type="Proteomes" id="UP001146793">
    <property type="component" value="Unassembled WGS sequence"/>
</dbReference>